<name>A0A7W2JUQ6_9PSED</name>
<evidence type="ECO:0000313" key="1">
    <source>
        <dbReference type="EMBL" id="MBA6065528.1"/>
    </source>
</evidence>
<dbReference type="RefSeq" id="WP_182322858.1">
    <property type="nucleotide sequence ID" value="NZ_JACGDE010000007.1"/>
</dbReference>
<dbReference type="EMBL" id="JACGDE010000007">
    <property type="protein sequence ID" value="MBA6065528.1"/>
    <property type="molecule type" value="Genomic_DNA"/>
</dbReference>
<dbReference type="Pfam" id="PF11275">
    <property type="entry name" value="DUF3077"/>
    <property type="match status" value="1"/>
</dbReference>
<evidence type="ECO:0000313" key="2">
    <source>
        <dbReference type="Proteomes" id="UP000541770"/>
    </source>
</evidence>
<protein>
    <submittedName>
        <fullName evidence="1">DUF3077 domain-containing protein</fullName>
    </submittedName>
</protein>
<dbReference type="InterPro" id="IPR021427">
    <property type="entry name" value="DUF3077"/>
</dbReference>
<accession>A0A7W2JUQ6</accession>
<proteinExistence type="predicted"/>
<organism evidence="1 2">
    <name type="scientific">Pseudomonas mosselii</name>
    <dbReference type="NCBI Taxonomy" id="78327"/>
    <lineage>
        <taxon>Bacteria</taxon>
        <taxon>Pseudomonadati</taxon>
        <taxon>Pseudomonadota</taxon>
        <taxon>Gammaproteobacteria</taxon>
        <taxon>Pseudomonadales</taxon>
        <taxon>Pseudomonadaceae</taxon>
        <taxon>Pseudomonas</taxon>
    </lineage>
</organism>
<dbReference type="Proteomes" id="UP000541770">
    <property type="component" value="Unassembled WGS sequence"/>
</dbReference>
<dbReference type="AlphaFoldDB" id="A0A7W2JUQ6"/>
<gene>
    <name evidence="1" type="ORF">H4C75_12215</name>
</gene>
<comment type="caution">
    <text evidence="1">The sequence shown here is derived from an EMBL/GenBank/DDBJ whole genome shotgun (WGS) entry which is preliminary data.</text>
</comment>
<reference evidence="1 2" key="1">
    <citation type="submission" date="2020-07" db="EMBL/GenBank/DDBJ databases">
        <title>Diversity of carbapenemase encoding genes among Pseudomonas putida group clinical isolates in a tertiary Brazilian hospital.</title>
        <authorList>
            <person name="Alberto-Lei F."/>
            <person name="Nodari C.S."/>
            <person name="Streling A.P."/>
            <person name="Paulino J.T."/>
            <person name="Bessa-Neto F.O."/>
            <person name="Cayo R."/>
            <person name="Gales A.C."/>
        </authorList>
    </citation>
    <scope>NUCLEOTIDE SEQUENCE [LARGE SCALE GENOMIC DNA]</scope>
    <source>
        <strain evidence="1 2">14802</strain>
    </source>
</reference>
<sequence length="89" mass="9172">MTPPTLVTVKTEFGVACKGSLFAVNAGVECSDALNVASASLASADSLLRDLVDVGEGVHLAFAVRALVREAKALIDSSVVAVEQAEDQR</sequence>